<dbReference type="EMBL" id="LAZR01006619">
    <property type="protein sequence ID" value="KKM90844.1"/>
    <property type="molecule type" value="Genomic_DNA"/>
</dbReference>
<protein>
    <recommendedName>
        <fullName evidence="2">TFIIS-type domain-containing protein</fullName>
    </recommendedName>
</protein>
<evidence type="ECO:0000313" key="1">
    <source>
        <dbReference type="EMBL" id="KKM90844.1"/>
    </source>
</evidence>
<sequence length="57" mass="6697">MPPAPTDQRCPECGNTWVTEEPRQGYIYSRDDAGELSPQPNPYIRLHCRRCHHSWDE</sequence>
<dbReference type="AlphaFoldDB" id="A0A0F9L7H5"/>
<proteinExistence type="predicted"/>
<comment type="caution">
    <text evidence="1">The sequence shown here is derived from an EMBL/GenBank/DDBJ whole genome shotgun (WGS) entry which is preliminary data.</text>
</comment>
<organism evidence="1">
    <name type="scientific">marine sediment metagenome</name>
    <dbReference type="NCBI Taxonomy" id="412755"/>
    <lineage>
        <taxon>unclassified sequences</taxon>
        <taxon>metagenomes</taxon>
        <taxon>ecological metagenomes</taxon>
    </lineage>
</organism>
<gene>
    <name evidence="1" type="ORF">LCGC14_1234520</name>
</gene>
<reference evidence="1" key="1">
    <citation type="journal article" date="2015" name="Nature">
        <title>Complex archaea that bridge the gap between prokaryotes and eukaryotes.</title>
        <authorList>
            <person name="Spang A."/>
            <person name="Saw J.H."/>
            <person name="Jorgensen S.L."/>
            <person name="Zaremba-Niedzwiedzka K."/>
            <person name="Martijn J."/>
            <person name="Lind A.E."/>
            <person name="van Eijk R."/>
            <person name="Schleper C."/>
            <person name="Guy L."/>
            <person name="Ettema T.J."/>
        </authorList>
    </citation>
    <scope>NUCLEOTIDE SEQUENCE</scope>
</reference>
<accession>A0A0F9L7H5</accession>
<evidence type="ECO:0008006" key="2">
    <source>
        <dbReference type="Google" id="ProtNLM"/>
    </source>
</evidence>
<name>A0A0F9L7H5_9ZZZZ</name>